<dbReference type="InterPro" id="IPR019734">
    <property type="entry name" value="TPR_rpt"/>
</dbReference>
<keyword evidence="5" id="KW-0802">TPR repeat</keyword>
<sequence length="561" mass="64097">MLLSRFRPGRRRNATDVKAWSNEFQKFDQFLDKRDYTGAISLLEHERKSAAADQQINLTMWLGYCHFHAANFRKACEAYEALIGDKNCPAEVNLYLGCAYFFLAMYENARKMGEKGPKNPLQNRLLFHIAHKLSDEKKLLSHHSQLKDTIEDQLSLASIHFLRAHFQQAIDIYKKILSKNKNFMALNVYLALCYYKLDYYDLSLEMLQSYLDKYPDSPIAVNLKACNQYRLYNSKAAENELKVLKDLSSSELRFAKDVILHNKVVFRNGDGALQLLPTLVDIVPEARLNLVIYHLKKNDTDAAHVLMNHLEPQSTYEYLLKAITLCIKGNEENSKELRKTAAHCFKVVGESPAECDTIIGRQSMASAYFLRQQYVEVLVYLDSIKPFFTNDDTFNFNYGQNQLLCEHFAEAEEALRMVTGHSVISNLTHCLCIARAYIANKKGKAAWSLYQKERHIQNSQQLLKLIATDSYRAEDYVTAAKAFDELDKRGAIGSDDGNEEEHYAVAKQAACVGVVKMFAARQCDTGELRDAMKMLGKDRDINAKNIVTTVKKWAAENGVYI</sequence>
<comment type="caution">
    <text evidence="7">The sequence shown here is derived from an EMBL/GenBank/DDBJ whole genome shotgun (WGS) entry which is preliminary data.</text>
</comment>
<dbReference type="Gene3D" id="1.25.40.10">
    <property type="entry name" value="Tetratricopeptide repeat domain"/>
    <property type="match status" value="3"/>
</dbReference>
<evidence type="ECO:0000313" key="8">
    <source>
        <dbReference type="Proteomes" id="UP001620626"/>
    </source>
</evidence>
<dbReference type="InterPro" id="IPR030511">
    <property type="entry name" value="TTC26"/>
</dbReference>
<dbReference type="Pfam" id="PF13174">
    <property type="entry name" value="TPR_6"/>
    <property type="match status" value="1"/>
</dbReference>
<dbReference type="SUPFAM" id="SSF48452">
    <property type="entry name" value="TPR-like"/>
    <property type="match status" value="2"/>
</dbReference>
<dbReference type="Proteomes" id="UP001620626">
    <property type="component" value="Unassembled WGS sequence"/>
</dbReference>
<comment type="subcellular location">
    <subcellularLocation>
        <location evidence="1">Cell projection</location>
        <location evidence="1">Cilium</location>
    </subcellularLocation>
</comment>
<keyword evidence="8" id="KW-1185">Reference proteome</keyword>
<dbReference type="EMBL" id="JBICBT010000100">
    <property type="protein sequence ID" value="KAL3123498.1"/>
    <property type="molecule type" value="Genomic_DNA"/>
</dbReference>
<evidence type="ECO:0000256" key="5">
    <source>
        <dbReference type="ARBA" id="ARBA00022803"/>
    </source>
</evidence>
<dbReference type="InterPro" id="IPR011990">
    <property type="entry name" value="TPR-like_helical_dom_sf"/>
</dbReference>
<dbReference type="AlphaFoldDB" id="A0ABD2M7J7"/>
<organism evidence="7 8">
    <name type="scientific">Heterodera trifolii</name>
    <dbReference type="NCBI Taxonomy" id="157864"/>
    <lineage>
        <taxon>Eukaryota</taxon>
        <taxon>Metazoa</taxon>
        <taxon>Ecdysozoa</taxon>
        <taxon>Nematoda</taxon>
        <taxon>Chromadorea</taxon>
        <taxon>Rhabditida</taxon>
        <taxon>Tylenchina</taxon>
        <taxon>Tylenchomorpha</taxon>
        <taxon>Tylenchoidea</taxon>
        <taxon>Heteroderidae</taxon>
        <taxon>Heteroderinae</taxon>
        <taxon>Heterodera</taxon>
    </lineage>
</organism>
<keyword evidence="4" id="KW-0677">Repeat</keyword>
<accession>A0ABD2M7J7</accession>
<evidence type="ECO:0000256" key="4">
    <source>
        <dbReference type="ARBA" id="ARBA00022737"/>
    </source>
</evidence>
<reference evidence="7 8" key="1">
    <citation type="submission" date="2024-10" db="EMBL/GenBank/DDBJ databases">
        <authorList>
            <person name="Kim D."/>
        </authorList>
    </citation>
    <scope>NUCLEOTIDE SEQUENCE [LARGE SCALE GENOMIC DNA]</scope>
    <source>
        <strain evidence="7">BH-2024</strain>
    </source>
</reference>
<evidence type="ECO:0000313" key="7">
    <source>
        <dbReference type="EMBL" id="KAL3123498.1"/>
    </source>
</evidence>
<evidence type="ECO:0000256" key="2">
    <source>
        <dbReference type="ARBA" id="ARBA00007834"/>
    </source>
</evidence>
<evidence type="ECO:0000256" key="1">
    <source>
        <dbReference type="ARBA" id="ARBA00004138"/>
    </source>
</evidence>
<dbReference type="FunFam" id="1.25.40.10:FF:001373">
    <property type="entry name" value="Tetratricopeptide repeat domain 26"/>
    <property type="match status" value="1"/>
</dbReference>
<evidence type="ECO:0000256" key="6">
    <source>
        <dbReference type="ARBA" id="ARBA00023273"/>
    </source>
</evidence>
<proteinExistence type="inferred from homology"/>
<protein>
    <recommendedName>
        <fullName evidence="3">Intraflagellar transport protein 56</fullName>
    </recommendedName>
</protein>
<name>A0ABD2M7J7_9BILA</name>
<dbReference type="GO" id="GO:0005929">
    <property type="term" value="C:cilium"/>
    <property type="evidence" value="ECO:0007669"/>
    <property type="project" value="UniProtKB-SubCell"/>
</dbReference>
<dbReference type="PANTHER" id="PTHR14781">
    <property type="entry name" value="INTRAFLAGELLAR TRANSPORT PROTEIN 56"/>
    <property type="match status" value="1"/>
</dbReference>
<keyword evidence="6" id="KW-0966">Cell projection</keyword>
<evidence type="ECO:0000256" key="3">
    <source>
        <dbReference type="ARBA" id="ARBA00019387"/>
    </source>
</evidence>
<comment type="similarity">
    <text evidence="2">Belongs to the IFT56 family.</text>
</comment>
<gene>
    <name evidence="7" type="ORF">niasHT_000894</name>
</gene>
<dbReference type="PANTHER" id="PTHR14781:SF0">
    <property type="entry name" value="INTRAFLAGELLAR TRANSPORT PROTEIN 56"/>
    <property type="match status" value="1"/>
</dbReference>